<gene>
    <name evidence="20" type="ORF">ILUMI_24656</name>
</gene>
<feature type="repeat" description="TPR" evidence="16">
    <location>
        <begin position="591"/>
        <end position="624"/>
    </location>
</feature>
<organism evidence="20 21">
    <name type="scientific">Ignelater luminosus</name>
    <name type="common">Cucubano</name>
    <name type="synonym">Pyrophorus luminosus</name>
    <dbReference type="NCBI Taxonomy" id="2038154"/>
    <lineage>
        <taxon>Eukaryota</taxon>
        <taxon>Metazoa</taxon>
        <taxon>Ecdysozoa</taxon>
        <taxon>Arthropoda</taxon>
        <taxon>Hexapoda</taxon>
        <taxon>Insecta</taxon>
        <taxon>Pterygota</taxon>
        <taxon>Neoptera</taxon>
        <taxon>Endopterygota</taxon>
        <taxon>Coleoptera</taxon>
        <taxon>Polyphaga</taxon>
        <taxon>Elateriformia</taxon>
        <taxon>Elateroidea</taxon>
        <taxon>Elateridae</taxon>
        <taxon>Agrypninae</taxon>
        <taxon>Pyrophorini</taxon>
        <taxon>Ignelater</taxon>
    </lineage>
</organism>
<feature type="repeat" description="TPR" evidence="16">
    <location>
        <begin position="741"/>
        <end position="774"/>
    </location>
</feature>
<comment type="catalytic activity">
    <reaction evidence="14">
        <text>a di-trans,poly-cis-dolichyl beta-D-mannosyl phosphate + L-threonyl-[protein] = 3-O-(alpha-D-mannosyl)-L-threonyl-[protein] + a di-trans,poly-cis-dolichyl phosphate + H(+)</text>
        <dbReference type="Rhea" id="RHEA:53396"/>
        <dbReference type="Rhea" id="RHEA-COMP:11060"/>
        <dbReference type="Rhea" id="RHEA-COMP:13547"/>
        <dbReference type="Rhea" id="RHEA-COMP:19498"/>
        <dbReference type="Rhea" id="RHEA-COMP:19501"/>
        <dbReference type="ChEBI" id="CHEBI:15378"/>
        <dbReference type="ChEBI" id="CHEBI:30013"/>
        <dbReference type="ChEBI" id="CHEBI:57683"/>
        <dbReference type="ChEBI" id="CHEBI:58211"/>
        <dbReference type="ChEBI" id="CHEBI:137323"/>
        <dbReference type="EC" id="2.4.1.109"/>
    </reaction>
</comment>
<evidence type="ECO:0000256" key="1">
    <source>
        <dbReference type="ARBA" id="ARBA00003582"/>
    </source>
</evidence>
<dbReference type="EMBL" id="VTPC01090730">
    <property type="protein sequence ID" value="KAF2881522.1"/>
    <property type="molecule type" value="Genomic_DNA"/>
</dbReference>
<evidence type="ECO:0000256" key="6">
    <source>
        <dbReference type="ARBA" id="ARBA00012839"/>
    </source>
</evidence>
<keyword evidence="18" id="KW-0732">Signal</keyword>
<feature type="transmembrane region" description="Helical" evidence="17">
    <location>
        <begin position="301"/>
        <end position="320"/>
    </location>
</feature>
<comment type="function">
    <text evidence="1">Transfers mannosyl residues to the hydroxyl group of serine or threonine residues.</text>
</comment>
<dbReference type="AlphaFoldDB" id="A0A8K0CA33"/>
<comment type="catalytic activity">
    <reaction evidence="15">
        <text>a di-trans,poly-cis-dolichyl beta-D-mannosyl phosphate + L-seryl-[protein] = 3-O-(alpha-D-mannosyl)-L-seryl-[protein] + a di-trans,poly-cis-dolichyl phosphate + H(+)</text>
        <dbReference type="Rhea" id="RHEA:17377"/>
        <dbReference type="Rhea" id="RHEA-COMP:9863"/>
        <dbReference type="Rhea" id="RHEA-COMP:13546"/>
        <dbReference type="Rhea" id="RHEA-COMP:19498"/>
        <dbReference type="Rhea" id="RHEA-COMP:19501"/>
        <dbReference type="ChEBI" id="CHEBI:15378"/>
        <dbReference type="ChEBI" id="CHEBI:29999"/>
        <dbReference type="ChEBI" id="CHEBI:57683"/>
        <dbReference type="ChEBI" id="CHEBI:58211"/>
        <dbReference type="ChEBI" id="CHEBI:137321"/>
        <dbReference type="EC" id="2.4.1.109"/>
    </reaction>
</comment>
<feature type="domain" description="DUF1736" evidence="19">
    <location>
        <begin position="323"/>
        <end position="394"/>
    </location>
</feature>
<feature type="transmembrane region" description="Helical" evidence="17">
    <location>
        <begin position="386"/>
        <end position="402"/>
    </location>
</feature>
<keyword evidence="11" id="KW-0256">Endoplasmic reticulum</keyword>
<keyword evidence="13 17" id="KW-0472">Membrane</keyword>
<evidence type="ECO:0000256" key="16">
    <source>
        <dbReference type="PROSITE-ProRule" id="PRU00339"/>
    </source>
</evidence>
<evidence type="ECO:0000256" key="8">
    <source>
        <dbReference type="ARBA" id="ARBA00022692"/>
    </source>
</evidence>
<dbReference type="GO" id="GO:0004169">
    <property type="term" value="F:dolichyl-phosphate-mannose-protein mannosyltransferase activity"/>
    <property type="evidence" value="ECO:0007669"/>
    <property type="project" value="UniProtKB-EC"/>
</dbReference>
<keyword evidence="8 17" id="KW-0812">Transmembrane</keyword>
<evidence type="ECO:0000256" key="2">
    <source>
        <dbReference type="ARBA" id="ARBA00004141"/>
    </source>
</evidence>
<dbReference type="Proteomes" id="UP000801492">
    <property type="component" value="Unassembled WGS sequence"/>
</dbReference>
<dbReference type="GO" id="GO:0005789">
    <property type="term" value="C:endoplasmic reticulum membrane"/>
    <property type="evidence" value="ECO:0007669"/>
    <property type="project" value="TreeGrafter"/>
</dbReference>
<evidence type="ECO:0000259" key="19">
    <source>
        <dbReference type="Pfam" id="PF08409"/>
    </source>
</evidence>
<feature type="repeat" description="TPR" evidence="16">
    <location>
        <begin position="878"/>
        <end position="911"/>
    </location>
</feature>
<keyword evidence="12 17" id="KW-1133">Transmembrane helix</keyword>
<evidence type="ECO:0000256" key="4">
    <source>
        <dbReference type="ARBA" id="ARBA00004922"/>
    </source>
</evidence>
<dbReference type="OrthoDB" id="1658288at2759"/>
<evidence type="ECO:0000256" key="7">
    <source>
        <dbReference type="ARBA" id="ARBA00022679"/>
    </source>
</evidence>
<dbReference type="Pfam" id="PF08409">
    <property type="entry name" value="TMTC_DUF1736"/>
    <property type="match status" value="1"/>
</dbReference>
<keyword evidence="10 16" id="KW-0802">TPR repeat</keyword>
<comment type="subcellular location">
    <subcellularLocation>
        <location evidence="3">Endoplasmic reticulum</location>
    </subcellularLocation>
    <subcellularLocation>
        <location evidence="2">Membrane</location>
        <topology evidence="2">Multi-pass membrane protein</topology>
    </subcellularLocation>
</comment>
<reference evidence="20" key="1">
    <citation type="submission" date="2019-08" db="EMBL/GenBank/DDBJ databases">
        <title>The genome of the North American firefly Photinus pyralis.</title>
        <authorList>
            <consortium name="Photinus pyralis genome working group"/>
            <person name="Fallon T.R."/>
            <person name="Sander Lower S.E."/>
            <person name="Weng J.-K."/>
        </authorList>
    </citation>
    <scope>NUCLEOTIDE SEQUENCE</scope>
    <source>
        <strain evidence="20">TRF0915ILg1</strain>
        <tissue evidence="20">Whole body</tissue>
    </source>
</reference>
<dbReference type="UniPathway" id="UPA00378"/>
<keyword evidence="7" id="KW-0808">Transferase</keyword>
<evidence type="ECO:0000256" key="18">
    <source>
        <dbReference type="SAM" id="SignalP"/>
    </source>
</evidence>
<feature type="repeat" description="TPR" evidence="16">
    <location>
        <begin position="704"/>
        <end position="737"/>
    </location>
</feature>
<sequence length="926" mass="103555">MDHVSLACCLLAFLLYYNTLDADFVYDDRRAILTNPDLLPSTPWTRLLEDDFWGTPLTDSGSHGSYRPLCVLTFRLNYLLGGFQPWGYHLVNVLLHCLATALLVKVARHILPRSRSSMGPAVVGLLFATHPIHTEAVAGVVGRADLAACNFYLLSFLTYIAHIKYRDSLCCLSNTSTQLCGDEHVETNGDNKIKQFHGSKYHRFVVNLQKNVTNCNWPRKFGRVTVHSETVVTAVRKNKVSPEESFDEFCCWKRMGKQWGCLVVSVLLALAAMLSKETGVTVLGVSILFDFLTTTSTHKRQWRSAVLLSSAAVVLLLLRLQVRTPQFSTADNPTARAPHLLTRLLTFVYLPVFNFGLLLYPNSLSFDWGMDAIPRITSLRDPRNCVSILFYLTLGLITRHCVKKLYDKQTSSTVKPKGRRENASALVIASDAKTWICSCPVCHQSLSELHSASCRTSNNNNSTSMYSTCVCIRVPSRALPKNRRRRKPQGNSVAILLGLAFLALPFLPATNLLFYVGFVVAERVLYLPSAGLCLLLGLGIAKLWDNRKYRCCVVVGLVMLSVCFTVKTVLRNRDWVNEEALYRSAIPINPPKAYGNLGSVLSTQGRVAEAEQAFRRALLHRPNMADVHYNLGVLLQGKHQLDEAIQSYQRAIHFRPSLALAYVNLGTALIAAGRCQEAVSVLRQGSRLDGTGLRDRREHESARVSALLQLGGLYSDQGRLQRALAAYREAAHSLPKHYPPQSVFNLLGETLARLQQDEEAERWYQAALNAQPDHVPAHITYGKLLAKNVSRVAEAEQWFRRAQRLAPEDASVYHHYGEFLASRARHKEAATMYEKAAELRPRDYELAVAAATAMRQAGRQHDAERWYRQAVSLKPQDARGHTNLGAILHLNGKYTEAAASYREALRLQPGDITTLTNLHKLHSVMT</sequence>
<dbReference type="PROSITE" id="PS50005">
    <property type="entry name" value="TPR"/>
    <property type="match status" value="6"/>
</dbReference>
<protein>
    <recommendedName>
        <fullName evidence="6">dolichyl-phosphate-mannose--protein mannosyltransferase</fullName>
        <ecNumber evidence="6">2.4.1.109</ecNumber>
    </recommendedName>
</protein>
<dbReference type="EC" id="2.4.1.109" evidence="6"/>
<dbReference type="PANTHER" id="PTHR44216:SF3">
    <property type="entry name" value="PROTEIN O-MANNOSYL-TRANSFERASE TMTC2"/>
    <property type="match status" value="1"/>
</dbReference>
<feature type="transmembrane region" description="Helical" evidence="17">
    <location>
        <begin position="340"/>
        <end position="360"/>
    </location>
</feature>
<feature type="repeat" description="TPR" evidence="16">
    <location>
        <begin position="625"/>
        <end position="658"/>
    </location>
</feature>
<comment type="caution">
    <text evidence="20">The sequence shown here is derived from an EMBL/GenBank/DDBJ whole genome shotgun (WGS) entry which is preliminary data.</text>
</comment>
<dbReference type="Pfam" id="PF13432">
    <property type="entry name" value="TPR_16"/>
    <property type="match status" value="4"/>
</dbReference>
<evidence type="ECO:0000256" key="11">
    <source>
        <dbReference type="ARBA" id="ARBA00022824"/>
    </source>
</evidence>
<dbReference type="PANTHER" id="PTHR44216">
    <property type="entry name" value="PROTEIN O-MANNOSYL-TRANSFERASE TMTC2"/>
    <property type="match status" value="1"/>
</dbReference>
<comment type="pathway">
    <text evidence="4">Protein modification; protein glycosylation.</text>
</comment>
<feature type="transmembrane region" description="Helical" evidence="17">
    <location>
        <begin position="551"/>
        <end position="570"/>
    </location>
</feature>
<evidence type="ECO:0000313" key="20">
    <source>
        <dbReference type="EMBL" id="KAF2881522.1"/>
    </source>
</evidence>
<evidence type="ECO:0000256" key="15">
    <source>
        <dbReference type="ARBA" id="ARBA00045102"/>
    </source>
</evidence>
<proteinExistence type="inferred from homology"/>
<feature type="transmembrane region" description="Helical" evidence="17">
    <location>
        <begin position="262"/>
        <end position="289"/>
    </location>
</feature>
<evidence type="ECO:0000256" key="13">
    <source>
        <dbReference type="ARBA" id="ARBA00023136"/>
    </source>
</evidence>
<dbReference type="PROSITE" id="PS50293">
    <property type="entry name" value="TPR_REGION"/>
    <property type="match status" value="2"/>
</dbReference>
<evidence type="ECO:0000256" key="5">
    <source>
        <dbReference type="ARBA" id="ARBA00007882"/>
    </source>
</evidence>
<accession>A0A8K0CA33</accession>
<evidence type="ECO:0000256" key="3">
    <source>
        <dbReference type="ARBA" id="ARBA00004240"/>
    </source>
</evidence>
<dbReference type="InterPro" id="IPR052384">
    <property type="entry name" value="TMTC_O-mannosyltransferase"/>
</dbReference>
<feature type="transmembrane region" description="Helical" evidence="17">
    <location>
        <begin position="524"/>
        <end position="544"/>
    </location>
</feature>
<keyword evidence="9" id="KW-0677">Repeat</keyword>
<dbReference type="InterPro" id="IPR011990">
    <property type="entry name" value="TPR-like_helical_dom_sf"/>
</dbReference>
<feature type="transmembrane region" description="Helical" evidence="17">
    <location>
        <begin position="493"/>
        <end position="518"/>
    </location>
</feature>
<evidence type="ECO:0000256" key="17">
    <source>
        <dbReference type="SAM" id="Phobius"/>
    </source>
</evidence>
<evidence type="ECO:0000256" key="12">
    <source>
        <dbReference type="ARBA" id="ARBA00022989"/>
    </source>
</evidence>
<dbReference type="Gene3D" id="1.25.40.10">
    <property type="entry name" value="Tetratricopeptide repeat domain"/>
    <property type="match status" value="4"/>
</dbReference>
<dbReference type="InterPro" id="IPR013618">
    <property type="entry name" value="TMTC_DUF1736"/>
</dbReference>
<dbReference type="InterPro" id="IPR019734">
    <property type="entry name" value="TPR_rpt"/>
</dbReference>
<feature type="chain" id="PRO_5035474187" description="dolichyl-phosphate-mannose--protein mannosyltransferase" evidence="18">
    <location>
        <begin position="23"/>
        <end position="926"/>
    </location>
</feature>
<feature type="signal peptide" evidence="18">
    <location>
        <begin position="1"/>
        <end position="22"/>
    </location>
</feature>
<keyword evidence="21" id="KW-1185">Reference proteome</keyword>
<evidence type="ECO:0000256" key="14">
    <source>
        <dbReference type="ARBA" id="ARBA00045085"/>
    </source>
</evidence>
<feature type="repeat" description="TPR" evidence="16">
    <location>
        <begin position="810"/>
        <end position="843"/>
    </location>
</feature>
<evidence type="ECO:0000313" key="21">
    <source>
        <dbReference type="Proteomes" id="UP000801492"/>
    </source>
</evidence>
<evidence type="ECO:0000256" key="9">
    <source>
        <dbReference type="ARBA" id="ARBA00022737"/>
    </source>
</evidence>
<dbReference type="SUPFAM" id="SSF48452">
    <property type="entry name" value="TPR-like"/>
    <property type="match status" value="2"/>
</dbReference>
<feature type="transmembrane region" description="Helical" evidence="17">
    <location>
        <begin position="86"/>
        <end position="107"/>
    </location>
</feature>
<dbReference type="SMART" id="SM00028">
    <property type="entry name" value="TPR"/>
    <property type="match status" value="8"/>
</dbReference>
<comment type="similarity">
    <text evidence="5">Belongs to the TMTC family.</text>
</comment>
<evidence type="ECO:0000256" key="10">
    <source>
        <dbReference type="ARBA" id="ARBA00022803"/>
    </source>
</evidence>
<name>A0A8K0CA33_IGNLU</name>